<name>A0A820LAT4_9BILA</name>
<dbReference type="Gene3D" id="3.40.50.10140">
    <property type="entry name" value="Toll/interleukin-1 receptor homology (TIR) domain"/>
    <property type="match status" value="1"/>
</dbReference>
<proteinExistence type="predicted"/>
<dbReference type="Proteomes" id="UP000663844">
    <property type="component" value="Unassembled WGS sequence"/>
</dbReference>
<gene>
    <name evidence="2" type="ORF">OXD698_LOCUS48752</name>
</gene>
<accession>A0A820LAT4</accession>
<dbReference type="PANTHER" id="PTHR46270:SF2">
    <property type="entry name" value="TIR DOMAIN-CONTAINING PROTEIN"/>
    <property type="match status" value="1"/>
</dbReference>
<organism evidence="2 3">
    <name type="scientific">Adineta steineri</name>
    <dbReference type="NCBI Taxonomy" id="433720"/>
    <lineage>
        <taxon>Eukaryota</taxon>
        <taxon>Metazoa</taxon>
        <taxon>Spiralia</taxon>
        <taxon>Gnathifera</taxon>
        <taxon>Rotifera</taxon>
        <taxon>Eurotatoria</taxon>
        <taxon>Bdelloidea</taxon>
        <taxon>Adinetida</taxon>
        <taxon>Adinetidae</taxon>
        <taxon>Adineta</taxon>
    </lineage>
</organism>
<reference evidence="2" key="1">
    <citation type="submission" date="2021-02" db="EMBL/GenBank/DDBJ databases">
        <authorList>
            <person name="Nowell W R."/>
        </authorList>
    </citation>
    <scope>NUCLEOTIDE SEQUENCE</scope>
</reference>
<dbReference type="InterPro" id="IPR000157">
    <property type="entry name" value="TIR_dom"/>
</dbReference>
<evidence type="ECO:0000313" key="3">
    <source>
        <dbReference type="Proteomes" id="UP000663844"/>
    </source>
</evidence>
<feature type="domain" description="TIR" evidence="1">
    <location>
        <begin position="14"/>
        <end position="94"/>
    </location>
</feature>
<feature type="non-terminal residue" evidence="2">
    <location>
        <position position="224"/>
    </location>
</feature>
<dbReference type="PANTHER" id="PTHR46270">
    <property type="entry name" value="ARMADILLO-TYPE FOLD-RELATED"/>
    <property type="match status" value="1"/>
</dbReference>
<sequence length="224" mass="25980">QGQISVDFNKLSAPYEDDWEEIAKAITQCNVILMIVTENYCSSKSCRREVIHADKRNKRMIPIYLGKDYKPEDWFEIRVGSAAWVRFGDKRNHDEVMEILFKLINVQDKIKQNNNDNTFIRKLQTNAFIANNNNQTTQIPLSIDSNLVEPVTSSDSIPLSSNSNTLNNVTPTNPIEQWTCEEVQQWRRLPPSVLQLSSGQALSVYMNLLLHEDAQYDEYEHRMR</sequence>
<dbReference type="InterPro" id="IPR035897">
    <property type="entry name" value="Toll_tir_struct_dom_sf"/>
</dbReference>
<dbReference type="EMBL" id="CAJOAZ010020884">
    <property type="protein sequence ID" value="CAF4350660.1"/>
    <property type="molecule type" value="Genomic_DNA"/>
</dbReference>
<evidence type="ECO:0000259" key="1">
    <source>
        <dbReference type="Pfam" id="PF13676"/>
    </source>
</evidence>
<comment type="caution">
    <text evidence="2">The sequence shown here is derived from an EMBL/GenBank/DDBJ whole genome shotgun (WGS) entry which is preliminary data.</text>
</comment>
<evidence type="ECO:0000313" key="2">
    <source>
        <dbReference type="EMBL" id="CAF4350660.1"/>
    </source>
</evidence>
<feature type="non-terminal residue" evidence="2">
    <location>
        <position position="1"/>
    </location>
</feature>
<dbReference type="GO" id="GO:0007165">
    <property type="term" value="P:signal transduction"/>
    <property type="evidence" value="ECO:0007669"/>
    <property type="project" value="InterPro"/>
</dbReference>
<dbReference type="SUPFAM" id="SSF52200">
    <property type="entry name" value="Toll/Interleukin receptor TIR domain"/>
    <property type="match status" value="1"/>
</dbReference>
<dbReference type="Pfam" id="PF13676">
    <property type="entry name" value="TIR_2"/>
    <property type="match status" value="1"/>
</dbReference>
<protein>
    <recommendedName>
        <fullName evidence="1">TIR domain-containing protein</fullName>
    </recommendedName>
</protein>
<dbReference type="AlphaFoldDB" id="A0A820LAT4"/>